<proteinExistence type="predicted"/>
<comment type="caution">
    <text evidence="1">The sequence shown here is derived from an EMBL/GenBank/DDBJ whole genome shotgun (WGS) entry which is preliminary data.</text>
</comment>
<protein>
    <submittedName>
        <fullName evidence="1">Uncharacterized protein</fullName>
    </submittedName>
</protein>
<gene>
    <name evidence="1" type="ORF">Tci_901490</name>
</gene>
<sequence length="51" mass="5951">MDTMDSLCSRYTYHHRITYLAPEYIPLEDEHMFSVEEQPLPSVDSSTTESP</sequence>
<reference evidence="1" key="1">
    <citation type="journal article" date="2019" name="Sci. Rep.">
        <title>Draft genome of Tanacetum cinerariifolium, the natural source of mosquito coil.</title>
        <authorList>
            <person name="Yamashiro T."/>
            <person name="Shiraishi A."/>
            <person name="Satake H."/>
            <person name="Nakayama K."/>
        </authorList>
    </citation>
    <scope>NUCLEOTIDE SEQUENCE</scope>
</reference>
<accession>A0A699V6R6</accession>
<dbReference type="AlphaFoldDB" id="A0A699V6R6"/>
<dbReference type="EMBL" id="BKCJ011395652">
    <property type="protein sequence ID" value="GFD29521.1"/>
    <property type="molecule type" value="Genomic_DNA"/>
</dbReference>
<feature type="non-terminal residue" evidence="1">
    <location>
        <position position="51"/>
    </location>
</feature>
<name>A0A699V6R6_TANCI</name>
<organism evidence="1">
    <name type="scientific">Tanacetum cinerariifolium</name>
    <name type="common">Dalmatian daisy</name>
    <name type="synonym">Chrysanthemum cinerariifolium</name>
    <dbReference type="NCBI Taxonomy" id="118510"/>
    <lineage>
        <taxon>Eukaryota</taxon>
        <taxon>Viridiplantae</taxon>
        <taxon>Streptophyta</taxon>
        <taxon>Embryophyta</taxon>
        <taxon>Tracheophyta</taxon>
        <taxon>Spermatophyta</taxon>
        <taxon>Magnoliopsida</taxon>
        <taxon>eudicotyledons</taxon>
        <taxon>Gunneridae</taxon>
        <taxon>Pentapetalae</taxon>
        <taxon>asterids</taxon>
        <taxon>campanulids</taxon>
        <taxon>Asterales</taxon>
        <taxon>Asteraceae</taxon>
        <taxon>Asteroideae</taxon>
        <taxon>Anthemideae</taxon>
        <taxon>Anthemidinae</taxon>
        <taxon>Tanacetum</taxon>
    </lineage>
</organism>
<evidence type="ECO:0000313" key="1">
    <source>
        <dbReference type="EMBL" id="GFD29521.1"/>
    </source>
</evidence>